<accession>B9R7L7</accession>
<evidence type="ECO:0000313" key="2">
    <source>
        <dbReference type="Proteomes" id="UP000008311"/>
    </source>
</evidence>
<organism evidence="1 2">
    <name type="scientific">Ricinus communis</name>
    <name type="common">Castor bean</name>
    <dbReference type="NCBI Taxonomy" id="3988"/>
    <lineage>
        <taxon>Eukaryota</taxon>
        <taxon>Viridiplantae</taxon>
        <taxon>Streptophyta</taxon>
        <taxon>Embryophyta</taxon>
        <taxon>Tracheophyta</taxon>
        <taxon>Spermatophyta</taxon>
        <taxon>Magnoliopsida</taxon>
        <taxon>eudicotyledons</taxon>
        <taxon>Gunneridae</taxon>
        <taxon>Pentapetalae</taxon>
        <taxon>rosids</taxon>
        <taxon>fabids</taxon>
        <taxon>Malpighiales</taxon>
        <taxon>Euphorbiaceae</taxon>
        <taxon>Acalyphoideae</taxon>
        <taxon>Acalypheae</taxon>
        <taxon>Ricinus</taxon>
    </lineage>
</organism>
<dbReference type="AlphaFoldDB" id="B9R7L7"/>
<dbReference type="EMBL" id="EQ973772">
    <property type="protein sequence ID" value="EEF52497.1"/>
    <property type="molecule type" value="Genomic_DNA"/>
</dbReference>
<proteinExistence type="predicted"/>
<keyword evidence="2" id="KW-1185">Reference proteome</keyword>
<dbReference type="InParanoid" id="B9R7L7"/>
<dbReference type="Proteomes" id="UP000008311">
    <property type="component" value="Unassembled WGS sequence"/>
</dbReference>
<name>B9R7L7_RICCO</name>
<reference evidence="2" key="1">
    <citation type="journal article" date="2010" name="Nat. Biotechnol.">
        <title>Draft genome sequence of the oilseed species Ricinus communis.</title>
        <authorList>
            <person name="Chan A.P."/>
            <person name="Crabtree J."/>
            <person name="Zhao Q."/>
            <person name="Lorenzi H."/>
            <person name="Orvis J."/>
            <person name="Puiu D."/>
            <person name="Melake-Berhan A."/>
            <person name="Jones K.M."/>
            <person name="Redman J."/>
            <person name="Chen G."/>
            <person name="Cahoon E.B."/>
            <person name="Gedil M."/>
            <person name="Stanke M."/>
            <person name="Haas B.J."/>
            <person name="Wortman J.R."/>
            <person name="Fraser-Liggett C.M."/>
            <person name="Ravel J."/>
            <person name="Rabinowicz P.D."/>
        </authorList>
    </citation>
    <scope>NUCLEOTIDE SEQUENCE [LARGE SCALE GENOMIC DNA]</scope>
    <source>
        <strain evidence="2">cv. Hale</strain>
    </source>
</reference>
<protein>
    <submittedName>
        <fullName evidence="1">Uncharacterized protein</fullName>
    </submittedName>
</protein>
<sequence>MPTFPWDFIILDCLVDFGLPGSLLRVIIKCVASASMYLEWDVQLTEPFSPLKGIRHAKVTHVIIPLCY</sequence>
<evidence type="ECO:0000313" key="1">
    <source>
        <dbReference type="EMBL" id="EEF52497.1"/>
    </source>
</evidence>
<gene>
    <name evidence="1" type="ORF">RCOM_1593080</name>
</gene>